<dbReference type="InterPro" id="IPR050313">
    <property type="entry name" value="Carb_Metab_HTH_regulators"/>
</dbReference>
<dbReference type="InterPro" id="IPR037171">
    <property type="entry name" value="NagB/RpiA_transferase-like"/>
</dbReference>
<dbReference type="PROSITE" id="PS00894">
    <property type="entry name" value="HTH_DEOR_1"/>
    <property type="match status" value="1"/>
</dbReference>
<keyword evidence="4" id="KW-0472">Membrane</keyword>
<dbReference type="GO" id="GO:0003700">
    <property type="term" value="F:DNA-binding transcription factor activity"/>
    <property type="evidence" value="ECO:0007669"/>
    <property type="project" value="InterPro"/>
</dbReference>
<proteinExistence type="predicted"/>
<evidence type="ECO:0000256" key="1">
    <source>
        <dbReference type="ARBA" id="ARBA00023015"/>
    </source>
</evidence>
<keyword evidence="1" id="KW-0805">Transcription regulation</keyword>
<dbReference type="SMART" id="SM01134">
    <property type="entry name" value="DeoRC"/>
    <property type="match status" value="1"/>
</dbReference>
<sequence>MRDNTGGQGGPILPRIVVFSAGHAGTPFYLYYLWEDGPMETRREERINRLVQALKRADKIHLKEAAVLLGVSEMTIRRDLSAEPAAVVLLGGYVVTDPRSNGVTNYFVSDQKAKQVTEKRRIGLLAAPLINENDTVFFDCGTTTPAIIDAIADELTFTAVCHSLNTFLALQDKPNCKVVLCGGEFKPNNYIFSSVSGRNELDHICPNIAFISAAGLSLQHGATCFNFDELEMKHRAMAMAQQKILVADHSKFGKTKPACIGPLTQFDRVISDRQPDADFMAFFNDNAIATRY</sequence>
<keyword evidence="4" id="KW-1133">Transmembrane helix</keyword>
<dbReference type="PANTHER" id="PTHR30363:SF8">
    <property type="entry name" value="DEOXYRIBOSE OPERON REPRESSOR"/>
    <property type="match status" value="1"/>
</dbReference>
<dbReference type="GO" id="GO:0003677">
    <property type="term" value="F:DNA binding"/>
    <property type="evidence" value="ECO:0007669"/>
    <property type="project" value="UniProtKB-KW"/>
</dbReference>
<dbReference type="AlphaFoldDB" id="A0A1C3HBJ3"/>
<protein>
    <submittedName>
        <fullName evidence="6">Deoxyribose operon repressor</fullName>
    </submittedName>
</protein>
<evidence type="ECO:0000256" key="3">
    <source>
        <dbReference type="ARBA" id="ARBA00023163"/>
    </source>
</evidence>
<evidence type="ECO:0000259" key="5">
    <source>
        <dbReference type="PROSITE" id="PS51000"/>
    </source>
</evidence>
<dbReference type="InterPro" id="IPR018356">
    <property type="entry name" value="Tscrpt_reg_HTH_DeoR_CS"/>
</dbReference>
<organism evidence="6">
    <name type="scientific">Serratia marcescens</name>
    <dbReference type="NCBI Taxonomy" id="615"/>
    <lineage>
        <taxon>Bacteria</taxon>
        <taxon>Pseudomonadati</taxon>
        <taxon>Pseudomonadota</taxon>
        <taxon>Gammaproteobacteria</taxon>
        <taxon>Enterobacterales</taxon>
        <taxon>Yersiniaceae</taxon>
        <taxon>Serratia</taxon>
    </lineage>
</organism>
<feature type="transmembrane region" description="Helical" evidence="4">
    <location>
        <begin position="12"/>
        <end position="34"/>
    </location>
</feature>
<feature type="domain" description="HTH deoR-type" evidence="5">
    <location>
        <begin position="43"/>
        <end position="95"/>
    </location>
</feature>
<evidence type="ECO:0000256" key="4">
    <source>
        <dbReference type="SAM" id="Phobius"/>
    </source>
</evidence>
<dbReference type="Pfam" id="PF00455">
    <property type="entry name" value="DeoRC"/>
    <property type="match status" value="1"/>
</dbReference>
<accession>A0A1C3HBJ3</accession>
<dbReference type="EMBL" id="LT575490">
    <property type="protein sequence ID" value="SAY42420.1"/>
    <property type="molecule type" value="Genomic_DNA"/>
</dbReference>
<dbReference type="Pfam" id="PF08220">
    <property type="entry name" value="HTH_DeoR"/>
    <property type="match status" value="1"/>
</dbReference>
<keyword evidence="4" id="KW-0812">Transmembrane</keyword>
<evidence type="ECO:0000313" key="6">
    <source>
        <dbReference type="EMBL" id="SAY42420.1"/>
    </source>
</evidence>
<keyword evidence="3" id="KW-0804">Transcription</keyword>
<dbReference type="NCBIfam" id="NF007961">
    <property type="entry name" value="PRK10681.1"/>
    <property type="match status" value="1"/>
</dbReference>
<dbReference type="PROSITE" id="PS51000">
    <property type="entry name" value="HTH_DEOR_2"/>
    <property type="match status" value="1"/>
</dbReference>
<dbReference type="SMART" id="SM00420">
    <property type="entry name" value="HTH_DEOR"/>
    <property type="match status" value="1"/>
</dbReference>
<keyword evidence="2" id="KW-0238">DNA-binding</keyword>
<gene>
    <name evidence="6" type="primary">deoR</name>
    <name evidence="6" type="ORF">PWN146_01098</name>
</gene>
<reference evidence="6" key="1">
    <citation type="submission" date="2016-05" db="EMBL/GenBank/DDBJ databases">
        <authorList>
            <person name="Cock P.J.A."/>
            <person name="Cock P.J.A."/>
        </authorList>
    </citation>
    <scope>NUCLEOTIDE SEQUENCE</scope>
    <source>
        <strain evidence="6">PWN146_assembly</strain>
    </source>
</reference>
<dbReference type="SUPFAM" id="SSF100950">
    <property type="entry name" value="NagB/RpiA/CoA transferase-like"/>
    <property type="match status" value="1"/>
</dbReference>
<evidence type="ECO:0000256" key="2">
    <source>
        <dbReference type="ARBA" id="ARBA00023125"/>
    </source>
</evidence>
<dbReference type="InterPro" id="IPR001034">
    <property type="entry name" value="DeoR_HTH"/>
</dbReference>
<dbReference type="PANTHER" id="PTHR30363">
    <property type="entry name" value="HTH-TYPE TRANSCRIPTIONAL REGULATOR SRLR-RELATED"/>
    <property type="match status" value="1"/>
</dbReference>
<dbReference type="InterPro" id="IPR014036">
    <property type="entry name" value="DeoR-like_C"/>
</dbReference>
<name>A0A1C3HBJ3_SERMA</name>